<dbReference type="FunFam" id="3.40.50.40:FF:000001">
    <property type="entry name" value="L-asparaginase 1"/>
    <property type="match status" value="1"/>
</dbReference>
<evidence type="ECO:0000256" key="3">
    <source>
        <dbReference type="ARBA" id="ARBA00022801"/>
    </source>
</evidence>
<evidence type="ECO:0000256" key="1">
    <source>
        <dbReference type="ARBA" id="ARBA00010518"/>
    </source>
</evidence>
<dbReference type="Pfam" id="PF17763">
    <property type="entry name" value="Asparaginase_C"/>
    <property type="match status" value="1"/>
</dbReference>
<dbReference type="Gene3D" id="3.40.50.1170">
    <property type="entry name" value="L-asparaginase, N-terminal domain"/>
    <property type="match status" value="1"/>
</dbReference>
<feature type="domain" description="L-asparaginase N-terminal" evidence="7">
    <location>
        <begin position="22"/>
        <end position="209"/>
    </location>
</feature>
<dbReference type="InterPro" id="IPR027475">
    <property type="entry name" value="Asparaginase/glutaminase_AS2"/>
</dbReference>
<evidence type="ECO:0000256" key="4">
    <source>
        <dbReference type="PIRSR" id="PIRSR001220-1"/>
    </source>
</evidence>
<feature type="active site" evidence="6">
    <location>
        <position position="105"/>
    </location>
</feature>
<comment type="similarity">
    <text evidence="1">Belongs to the asparaginase 1 family.</text>
</comment>
<feature type="binding site" evidence="5">
    <location>
        <position position="74"/>
    </location>
    <ligand>
        <name>substrate</name>
    </ligand>
</feature>
<dbReference type="SMART" id="SM00870">
    <property type="entry name" value="Asparaginase"/>
    <property type="match status" value="1"/>
</dbReference>
<dbReference type="InterPro" id="IPR040919">
    <property type="entry name" value="Asparaginase_C"/>
</dbReference>
<dbReference type="Proteomes" id="UP001232019">
    <property type="component" value="Chromosome"/>
</dbReference>
<evidence type="ECO:0000259" key="8">
    <source>
        <dbReference type="Pfam" id="PF17763"/>
    </source>
</evidence>
<evidence type="ECO:0000256" key="2">
    <source>
        <dbReference type="ARBA" id="ARBA00012920"/>
    </source>
</evidence>
<dbReference type="InterPro" id="IPR006034">
    <property type="entry name" value="Asparaginase/glutaminase-like"/>
</dbReference>
<dbReference type="KEGG" id="marp:QYS47_25835"/>
<proteinExistence type="inferred from homology"/>
<dbReference type="PRINTS" id="PR00139">
    <property type="entry name" value="ASNGLNASE"/>
</dbReference>
<dbReference type="PROSITE" id="PS51732">
    <property type="entry name" value="ASN_GLN_ASE_3"/>
    <property type="match status" value="1"/>
</dbReference>
<dbReference type="InterPro" id="IPR041725">
    <property type="entry name" value="L-asparaginase_I"/>
</dbReference>
<dbReference type="InterPro" id="IPR027473">
    <property type="entry name" value="L-asparaginase_C"/>
</dbReference>
<dbReference type="Pfam" id="PF00710">
    <property type="entry name" value="Asparaginase"/>
    <property type="match status" value="1"/>
</dbReference>
<dbReference type="RefSeq" id="WP_302124996.1">
    <property type="nucleotide sequence ID" value="NZ_CP129968.2"/>
</dbReference>
<feature type="binding site" evidence="5">
    <location>
        <begin position="105"/>
        <end position="106"/>
    </location>
    <ligand>
        <name>substrate</name>
    </ligand>
</feature>
<dbReference type="PROSITE" id="PS00917">
    <property type="entry name" value="ASN_GLN_ASE_2"/>
    <property type="match status" value="1"/>
</dbReference>
<dbReference type="InterPro" id="IPR037152">
    <property type="entry name" value="L-asparaginase_N_sf"/>
</dbReference>
<dbReference type="PANTHER" id="PTHR11707">
    <property type="entry name" value="L-ASPARAGINASE"/>
    <property type="match status" value="1"/>
</dbReference>
<dbReference type="NCBIfam" id="TIGR00519">
    <property type="entry name" value="asnASE_I"/>
    <property type="match status" value="1"/>
</dbReference>
<dbReference type="InterPro" id="IPR036152">
    <property type="entry name" value="Asp/glu_Ase-like_sf"/>
</dbReference>
<dbReference type="GO" id="GO:0004067">
    <property type="term" value="F:asparaginase activity"/>
    <property type="evidence" value="ECO:0007669"/>
    <property type="project" value="UniProtKB-UniRule"/>
</dbReference>
<dbReference type="PIRSF" id="PIRSF001220">
    <property type="entry name" value="L-ASNase_gatD"/>
    <property type="match status" value="1"/>
</dbReference>
<feature type="active site" description="O-isoaspartyl threonine intermediate" evidence="4">
    <location>
        <position position="30"/>
    </location>
</feature>
<evidence type="ECO:0000256" key="5">
    <source>
        <dbReference type="PIRSR" id="PIRSR001220-2"/>
    </source>
</evidence>
<dbReference type="CDD" id="cd08963">
    <property type="entry name" value="L-asparaginase_I"/>
    <property type="match status" value="1"/>
</dbReference>
<evidence type="ECO:0000313" key="9">
    <source>
        <dbReference type="EMBL" id="WKK80517.1"/>
    </source>
</evidence>
<feature type="domain" description="Asparaginase/glutaminase C-terminal" evidence="8">
    <location>
        <begin position="232"/>
        <end position="341"/>
    </location>
</feature>
<dbReference type="EC" id="3.5.1.1" evidence="2"/>
<name>A0AA49GEF3_9BACT</name>
<dbReference type="AlphaFoldDB" id="A0AA49GEF3"/>
<dbReference type="SFLD" id="SFLDS00057">
    <property type="entry name" value="Glutaminase/Asparaginase"/>
    <property type="match status" value="1"/>
</dbReference>
<gene>
    <name evidence="9" type="ORF">QYS47_25835</name>
</gene>
<dbReference type="PANTHER" id="PTHR11707:SF28">
    <property type="entry name" value="60 KDA LYSOPHOSPHOLIPASE"/>
    <property type="match status" value="1"/>
</dbReference>
<dbReference type="FunFam" id="3.40.50.1170:FF:000001">
    <property type="entry name" value="L-asparaginase 2"/>
    <property type="match status" value="1"/>
</dbReference>
<dbReference type="InterPro" id="IPR027474">
    <property type="entry name" value="L-asparaginase_N"/>
</dbReference>
<dbReference type="InterPro" id="IPR006033">
    <property type="entry name" value="AsnA_fam"/>
</dbReference>
<dbReference type="EMBL" id="CP129968">
    <property type="protein sequence ID" value="WKK80517.1"/>
    <property type="molecule type" value="Genomic_DNA"/>
</dbReference>
<accession>A0AA49GEF3</accession>
<dbReference type="Gene3D" id="3.40.50.40">
    <property type="match status" value="1"/>
</dbReference>
<dbReference type="GO" id="GO:0009066">
    <property type="term" value="P:aspartate family amino acid metabolic process"/>
    <property type="evidence" value="ECO:0007669"/>
    <property type="project" value="UniProtKB-ARBA"/>
</dbReference>
<dbReference type="PIRSF" id="PIRSF500176">
    <property type="entry name" value="L_ASNase"/>
    <property type="match status" value="1"/>
</dbReference>
<evidence type="ECO:0000256" key="6">
    <source>
        <dbReference type="PROSITE-ProRule" id="PRU10100"/>
    </source>
</evidence>
<evidence type="ECO:0000259" key="7">
    <source>
        <dbReference type="Pfam" id="PF00710"/>
    </source>
</evidence>
<keyword evidence="3" id="KW-0378">Hydrolase</keyword>
<dbReference type="SUPFAM" id="SSF53774">
    <property type="entry name" value="Glutaminase/Asparaginase"/>
    <property type="match status" value="1"/>
</dbReference>
<reference evidence="9" key="1">
    <citation type="submission" date="2023-08" db="EMBL/GenBank/DDBJ databases">
        <title>Comparative genomics and taxonomic characterization of three novel marine species of genus Marivirga.</title>
        <authorList>
            <person name="Muhammad N."/>
            <person name="Kim S.-G."/>
        </authorList>
    </citation>
    <scope>NUCLEOTIDE SEQUENCE</scope>
    <source>
        <strain evidence="9">BKB1-2</strain>
    </source>
</reference>
<sequence length="356" mass="39466">MKQYYKLIHIDTATPKAPDCAIMIIYTGGTLGMVYNEQQALVPFDFQNILDEVPSLKNFNLKISVASFNNLIDSSDVNPSHWDDIASLVEEYYDAYDGFIVIHGTDTMAYTASAISFMLEGLNKPVIFTGAQLPIGAARSDARENLITAIEIASQKLNQRPIVSEVCIYFDNLLLRANRAKKVESVQFDAFQSENYPVLAEAGIIIEYNFAALRPYQQDAELKVRKNIQQEVAILKVFPGISKALVEGVLSIDGLKGLVIETFGSGNAPTEKWFINALQKAINKGVLIMNVSQCMGGKVIQGRYQTSKDLQSIGVFSGSDITTEAAITKMMYVISHAKTKELQHNYLIKPLRGEME</sequence>
<organism evidence="9">
    <name type="scientific">Marivirga arenosa</name>
    <dbReference type="NCBI Taxonomy" id="3059076"/>
    <lineage>
        <taxon>Bacteria</taxon>
        <taxon>Pseudomonadati</taxon>
        <taxon>Bacteroidota</taxon>
        <taxon>Cytophagia</taxon>
        <taxon>Cytophagales</taxon>
        <taxon>Marivirgaceae</taxon>
        <taxon>Marivirga</taxon>
    </lineage>
</organism>
<protein>
    <recommendedName>
        <fullName evidence="2">asparaginase</fullName>
        <ecNumber evidence="2">3.5.1.1</ecNumber>
    </recommendedName>
</protein>